<comment type="similarity">
    <text evidence="1">Belongs to the glycosyl hydrolase 3 family.</text>
</comment>
<dbReference type="InterPro" id="IPR036962">
    <property type="entry name" value="Glyco_hydro_3_N_sf"/>
</dbReference>
<dbReference type="SUPFAM" id="SSF52279">
    <property type="entry name" value="Beta-D-glucan exohydrolase, C-terminal domain"/>
    <property type="match status" value="1"/>
</dbReference>
<dbReference type="PANTHER" id="PTHR42715:SF10">
    <property type="entry name" value="BETA-GLUCOSIDASE"/>
    <property type="match status" value="1"/>
</dbReference>
<dbReference type="RefSeq" id="WP_344313755.1">
    <property type="nucleotide sequence ID" value="NZ_BAAANY010000029.1"/>
</dbReference>
<evidence type="ECO:0000256" key="2">
    <source>
        <dbReference type="ARBA" id="ARBA00022801"/>
    </source>
</evidence>
<evidence type="ECO:0000313" key="5">
    <source>
        <dbReference type="Proteomes" id="UP001500618"/>
    </source>
</evidence>
<evidence type="ECO:0000313" key="4">
    <source>
        <dbReference type="EMBL" id="GAA1703923.1"/>
    </source>
</evidence>
<sequence>MSRKLHLVTLGRIAAIGVLLVGAAVSGSPAVAADRPWLDARQPIEQRVDSLMTQLTIDEEATLLQGVDAPAGTHAVGYVNGIPRLGIPPQLLSDGPAGVRDGTPATSLPAPVSLAASFDQNLAHQYGAVMGDEAARRGYEALYSPMVNIVRIPNGGRNFETLGEDPALAGSIGTGEVAGIQSQQVAAQVKHFAANNQEDGRTTTSSDVDERTLHEIYLPAFEDTVKNGKAWSLMCAYNKVNGTYACENYPLLHDVLKDDWNFDGVVGSDYPATHSTVASAQAGLDQEFGGSTYYSQLAAAVRAGQLAKSVLDDHARRVVRMMFRAGLFDNTRPTGAPDVNAHAAFARQAATDGSVLLKNNGALPFSAAATKSVAVIGPYGNTVPAGGGSSRVTPYHTVTPVQGITDRLGAGAKVSYTLGSSGSSAAPPIPASAFTHLSGAYFANQTLSGDPVVTRDDPQVDFDWGQGAPADGLPVDHFSARWTGTLTAPSTGAYTVGLTSDDGSRLYVDGKLVIDNWRDQAANTETAVLNLTAGEAHQVKVEYYENGGDASVSLGWTLPGAQDPEILAAVAAAKAADVAVVVVGEISSEGSDRTTLSLPGTQDALVDAVTKANPRTVVVLNNGGPVLMPWLTSAPAVLEMWYPGEEDGNALAAMLFGDREPGGRLPVTFPTDAAHTPIAGPPQYPAQDGHYVYSEKLNVGYRWYDATGTAPLFPFGFGLGYTTFAYSGLQVSPVLLPGGSAQVSVRVRNTGKRAGTETVQLYLGSPAAAGEPPHALKKFQKVTVAAGASQVVRFTLKASDLAVWDTVTHQSSTVDGVYQVSVGSSSRDIRATAPLRVPLTLGAQSIDVSAPVLAAAGTTVTVTGTLRNTGDLPLLAATVALTTPAGWPSVGAQRVNSVAPHGTATVTWHARVPAGAPAGASRLTATARWVGGARQSATGTATVGIPYASLAAAYNGTGISDDTNPAAGNFDGSGYSFSAQSLASVGVSPGVSIAYGGLAYSWPTAAAGTPDMVTAHGQAIALSGTGTTLGLLGSANNGTDSGPVTVTYTDGTTNSGTVTFADWYANAAVPGCALAVTTPNWNQPPNGIGPHAVSLYTSTVALTPGKTVAAVTLPDESRLHVFAATIG</sequence>
<dbReference type="Gene3D" id="2.60.40.10">
    <property type="entry name" value="Immunoglobulins"/>
    <property type="match status" value="2"/>
</dbReference>
<dbReference type="Pfam" id="PF01915">
    <property type="entry name" value="Glyco_hydro_3_C"/>
    <property type="match status" value="1"/>
</dbReference>
<dbReference type="InterPro" id="IPR002772">
    <property type="entry name" value="Glyco_hydro_3_C"/>
</dbReference>
<dbReference type="Gene3D" id="2.60.120.380">
    <property type="match status" value="1"/>
</dbReference>
<dbReference type="SMART" id="SM00758">
    <property type="entry name" value="PA14"/>
    <property type="match status" value="1"/>
</dbReference>
<dbReference type="InterPro" id="IPR017853">
    <property type="entry name" value="GH"/>
</dbReference>
<dbReference type="InterPro" id="IPR013783">
    <property type="entry name" value="Ig-like_fold"/>
</dbReference>
<dbReference type="Gene3D" id="3.20.20.300">
    <property type="entry name" value="Glycoside hydrolase, family 3, N-terminal domain"/>
    <property type="match status" value="1"/>
</dbReference>
<dbReference type="SUPFAM" id="SSF51445">
    <property type="entry name" value="(Trans)glycosidases"/>
    <property type="match status" value="1"/>
</dbReference>
<dbReference type="PROSITE" id="PS51820">
    <property type="entry name" value="PA14"/>
    <property type="match status" value="1"/>
</dbReference>
<dbReference type="PRINTS" id="PR00133">
    <property type="entry name" value="GLHYDRLASE3"/>
</dbReference>
<organism evidence="4 5">
    <name type="scientific">Fodinicola feengrottensis</name>
    <dbReference type="NCBI Taxonomy" id="435914"/>
    <lineage>
        <taxon>Bacteria</taxon>
        <taxon>Bacillati</taxon>
        <taxon>Actinomycetota</taxon>
        <taxon>Actinomycetes</taxon>
        <taxon>Mycobacteriales</taxon>
        <taxon>Fodinicola</taxon>
    </lineage>
</organism>
<evidence type="ECO:0000256" key="1">
    <source>
        <dbReference type="ARBA" id="ARBA00005336"/>
    </source>
</evidence>
<dbReference type="PANTHER" id="PTHR42715">
    <property type="entry name" value="BETA-GLUCOSIDASE"/>
    <property type="match status" value="1"/>
</dbReference>
<dbReference type="Pfam" id="PF14310">
    <property type="entry name" value="Fn3-like"/>
    <property type="match status" value="1"/>
</dbReference>
<dbReference type="SUPFAM" id="SSF56988">
    <property type="entry name" value="Anthrax protective antigen"/>
    <property type="match status" value="1"/>
</dbReference>
<dbReference type="InterPro" id="IPR036881">
    <property type="entry name" value="Glyco_hydro_3_C_sf"/>
</dbReference>
<evidence type="ECO:0000259" key="3">
    <source>
        <dbReference type="PROSITE" id="PS51820"/>
    </source>
</evidence>
<dbReference type="Pfam" id="PF07691">
    <property type="entry name" value="PA14"/>
    <property type="match status" value="1"/>
</dbReference>
<feature type="domain" description="PA14" evidence="3">
    <location>
        <begin position="432"/>
        <end position="572"/>
    </location>
</feature>
<proteinExistence type="inferred from homology"/>
<accession>A0ABN2IF91</accession>
<dbReference type="InterPro" id="IPR026891">
    <property type="entry name" value="Fn3-like"/>
</dbReference>
<dbReference type="SMART" id="SM01217">
    <property type="entry name" value="Fn3_like"/>
    <property type="match status" value="1"/>
</dbReference>
<dbReference type="InterPro" id="IPR050288">
    <property type="entry name" value="Cellulose_deg_GH3"/>
</dbReference>
<comment type="caution">
    <text evidence="4">The sequence shown here is derived from an EMBL/GenBank/DDBJ whole genome shotgun (WGS) entry which is preliminary data.</text>
</comment>
<dbReference type="Gene3D" id="3.40.50.1700">
    <property type="entry name" value="Glycoside hydrolase family 3 C-terminal domain"/>
    <property type="match status" value="1"/>
</dbReference>
<name>A0ABN2IF91_9ACTN</name>
<dbReference type="InterPro" id="IPR037524">
    <property type="entry name" value="PA14/GLEYA"/>
</dbReference>
<dbReference type="InterPro" id="IPR018905">
    <property type="entry name" value="A-galactase_NEW3"/>
</dbReference>
<dbReference type="InterPro" id="IPR001764">
    <property type="entry name" value="Glyco_hydro_3_N"/>
</dbReference>
<keyword evidence="5" id="KW-1185">Reference proteome</keyword>
<dbReference type="EMBL" id="BAAANY010000029">
    <property type="protein sequence ID" value="GAA1703923.1"/>
    <property type="molecule type" value="Genomic_DNA"/>
</dbReference>
<protein>
    <recommendedName>
        <fullName evidence="3">PA14 domain-containing protein</fullName>
    </recommendedName>
</protein>
<gene>
    <name evidence="4" type="ORF">GCM10009765_61450</name>
</gene>
<dbReference type="Pfam" id="PF10633">
    <property type="entry name" value="NPCBM_assoc"/>
    <property type="match status" value="1"/>
</dbReference>
<reference evidence="4 5" key="1">
    <citation type="journal article" date="2019" name="Int. J. Syst. Evol. Microbiol.">
        <title>The Global Catalogue of Microorganisms (GCM) 10K type strain sequencing project: providing services to taxonomists for standard genome sequencing and annotation.</title>
        <authorList>
            <consortium name="The Broad Institute Genomics Platform"/>
            <consortium name="The Broad Institute Genome Sequencing Center for Infectious Disease"/>
            <person name="Wu L."/>
            <person name="Ma J."/>
        </authorList>
    </citation>
    <scope>NUCLEOTIDE SEQUENCE [LARGE SCALE GENOMIC DNA]</scope>
    <source>
        <strain evidence="4 5">JCM 14718</strain>
    </source>
</reference>
<keyword evidence="2" id="KW-0378">Hydrolase</keyword>
<dbReference type="Pfam" id="PF00933">
    <property type="entry name" value="Glyco_hydro_3"/>
    <property type="match status" value="1"/>
</dbReference>
<dbReference type="Proteomes" id="UP001500618">
    <property type="component" value="Unassembled WGS sequence"/>
</dbReference>
<dbReference type="InterPro" id="IPR011658">
    <property type="entry name" value="PA14_dom"/>
</dbReference>